<dbReference type="AlphaFoldDB" id="F5L477"/>
<dbReference type="SMART" id="SM00530">
    <property type="entry name" value="HTH_XRE"/>
    <property type="match status" value="1"/>
</dbReference>
<evidence type="ECO:0000313" key="6">
    <source>
        <dbReference type="Proteomes" id="UP000825179"/>
    </source>
</evidence>
<reference evidence="3 5" key="1">
    <citation type="journal article" date="2011" name="J. Bacteriol.">
        <title>Draft genome sequence of the thermoalkaliphilic Caldalkalibacillus thermarum strain TA2.A1.</title>
        <authorList>
            <person name="Kalamorz F."/>
            <person name="Keis S."/>
            <person name="McMillan D.G."/>
            <person name="Olsson K."/>
            <person name="Stanton J.A."/>
            <person name="Stockwell P."/>
            <person name="Black M.A."/>
            <person name="Klingeman D.M."/>
            <person name="Land M.L."/>
            <person name="Han C.S."/>
            <person name="Martin S.L."/>
            <person name="Becher S.A."/>
            <person name="Peddie C.J."/>
            <person name="Morgan H.W."/>
            <person name="Matthies D."/>
            <person name="Preiss L."/>
            <person name="Meier T."/>
            <person name="Brown S.D."/>
            <person name="Cook G.M."/>
        </authorList>
    </citation>
    <scope>NUCLEOTIDE SEQUENCE [LARGE SCALE GENOMIC DNA]</scope>
    <source>
        <strain evidence="3 5">TA2.A1</strain>
    </source>
</reference>
<reference evidence="4" key="3">
    <citation type="submission" date="2021-08" db="EMBL/GenBank/DDBJ databases">
        <authorList>
            <person name="de Jong S."/>
            <person name="van den Broek M."/>
            <person name="Merkel A."/>
            <person name="de la Torre Cortes P."/>
            <person name="Kalamorz F."/>
            <person name="Cook G."/>
            <person name="van Loosdrecht M."/>
            <person name="McMillan D."/>
        </authorList>
    </citation>
    <scope>NUCLEOTIDE SEQUENCE</scope>
    <source>
        <strain evidence="4">TA2.A1</strain>
    </source>
</reference>
<keyword evidence="6" id="KW-1185">Reference proteome</keyword>
<name>F5L477_CALTT</name>
<dbReference type="InterPro" id="IPR001387">
    <property type="entry name" value="Cro/C1-type_HTH"/>
</dbReference>
<proteinExistence type="predicted"/>
<dbReference type="GO" id="GO:0003677">
    <property type="term" value="F:DNA binding"/>
    <property type="evidence" value="ECO:0007669"/>
    <property type="project" value="UniProtKB-KW"/>
</dbReference>
<dbReference type="Gene3D" id="1.10.260.40">
    <property type="entry name" value="lambda repressor-like DNA-binding domains"/>
    <property type="match status" value="1"/>
</dbReference>
<accession>F5L477</accession>
<reference evidence="4 6" key="2">
    <citation type="journal article" date="2020" name="Extremophiles">
        <title>Genomic analysis of Caldalkalibacillus thermarum TA2.A1 reveals aerobic alkaliphilic metabolism and evolutionary hallmarks linking alkaliphilic bacteria and plant life.</title>
        <authorList>
            <person name="de Jong S.I."/>
            <person name="van den Broek M.A."/>
            <person name="Merkel A.Y."/>
            <person name="de la Torre Cortes P."/>
            <person name="Kalamorz F."/>
            <person name="Cook G.M."/>
            <person name="van Loosdrecht M.C.M."/>
            <person name="McMillan D.G.G."/>
        </authorList>
    </citation>
    <scope>NUCLEOTIDE SEQUENCE [LARGE SCALE GENOMIC DNA]</scope>
    <source>
        <strain evidence="4 6">TA2.A1</strain>
    </source>
</reference>
<dbReference type="SUPFAM" id="SSF47413">
    <property type="entry name" value="lambda repressor-like DNA-binding domains"/>
    <property type="match status" value="1"/>
</dbReference>
<dbReference type="eggNOG" id="COG1476">
    <property type="taxonomic scope" value="Bacteria"/>
</dbReference>
<dbReference type="Pfam" id="PF01381">
    <property type="entry name" value="HTH_3"/>
    <property type="match status" value="1"/>
</dbReference>
<dbReference type="PANTHER" id="PTHR46558">
    <property type="entry name" value="TRACRIPTIONAL REGULATORY PROTEIN-RELATED-RELATED"/>
    <property type="match status" value="1"/>
</dbReference>
<evidence type="ECO:0000313" key="5">
    <source>
        <dbReference type="Proteomes" id="UP000010716"/>
    </source>
</evidence>
<evidence type="ECO:0000313" key="3">
    <source>
        <dbReference type="EMBL" id="EGL83865.1"/>
    </source>
</evidence>
<dbReference type="KEGG" id="cthu:HUR95_02025"/>
<protein>
    <submittedName>
        <fullName evidence="3">Helix-turn-helix domain protein</fullName>
    </submittedName>
    <submittedName>
        <fullName evidence="4">Helix-turn-helix transcriptional regulator</fullName>
    </submittedName>
</protein>
<dbReference type="InterPro" id="IPR010982">
    <property type="entry name" value="Lambda_DNA-bd_dom_sf"/>
</dbReference>
<gene>
    <name evidence="3" type="ORF">CathTA2_0589</name>
    <name evidence="4" type="ORF">HUR95_02025</name>
</gene>
<dbReference type="RefSeq" id="WP_007502947.1">
    <property type="nucleotide sequence ID" value="NZ_AFCE01000075.1"/>
</dbReference>
<sequence length="138" mass="16236">MTVNTLAENIRYYREQHGWTQKELAQKINISRSVLSKWENGQLIPDLQAVIQLSELFEVSIDFLVGKVRPPQQLLREMKERYQLADEEVDKELVDIIRYLTTHKELKSVLFQLAHLKGPKRKAVEDILKVVLDKLQRI</sequence>
<dbReference type="EMBL" id="CP082237">
    <property type="protein sequence ID" value="QZT34218.1"/>
    <property type="molecule type" value="Genomic_DNA"/>
</dbReference>
<dbReference type="Proteomes" id="UP000010716">
    <property type="component" value="Unassembled WGS sequence"/>
</dbReference>
<dbReference type="OrthoDB" id="9812495at2"/>
<evidence type="ECO:0000259" key="2">
    <source>
        <dbReference type="PROSITE" id="PS50943"/>
    </source>
</evidence>
<evidence type="ECO:0000313" key="4">
    <source>
        <dbReference type="EMBL" id="QZT34218.1"/>
    </source>
</evidence>
<evidence type="ECO:0000256" key="1">
    <source>
        <dbReference type="ARBA" id="ARBA00023125"/>
    </source>
</evidence>
<organism evidence="3 5">
    <name type="scientific">Caldalkalibacillus thermarum (strain TA2.A1)</name>
    <dbReference type="NCBI Taxonomy" id="986075"/>
    <lineage>
        <taxon>Bacteria</taxon>
        <taxon>Bacillati</taxon>
        <taxon>Bacillota</taxon>
        <taxon>Bacilli</taxon>
        <taxon>Bacillales</taxon>
        <taxon>Bacillaceae</taxon>
        <taxon>Caldalkalibacillus</taxon>
    </lineage>
</organism>
<feature type="domain" description="HTH cro/C1-type" evidence="2">
    <location>
        <begin position="10"/>
        <end position="64"/>
    </location>
</feature>
<dbReference type="Proteomes" id="UP000825179">
    <property type="component" value="Chromosome"/>
</dbReference>
<dbReference type="PROSITE" id="PS50943">
    <property type="entry name" value="HTH_CROC1"/>
    <property type="match status" value="1"/>
</dbReference>
<keyword evidence="1" id="KW-0238">DNA-binding</keyword>
<dbReference type="CDD" id="cd00093">
    <property type="entry name" value="HTH_XRE"/>
    <property type="match status" value="1"/>
</dbReference>
<dbReference type="EMBL" id="AFCE01000075">
    <property type="protein sequence ID" value="EGL83865.1"/>
    <property type="molecule type" value="Genomic_DNA"/>
</dbReference>
<dbReference type="PANTHER" id="PTHR46558:SF13">
    <property type="entry name" value="HTH-TYPE TRANSCRIPTIONAL REGULATOR IMMR"/>
    <property type="match status" value="1"/>
</dbReference>